<reference evidence="2" key="1">
    <citation type="journal article" date="2023" name="IMA Fungus">
        <title>Comparative genomic study of the Penicillium genus elucidates a diverse pangenome and 15 lateral gene transfer events.</title>
        <authorList>
            <person name="Petersen C."/>
            <person name="Sorensen T."/>
            <person name="Nielsen M.R."/>
            <person name="Sondergaard T.E."/>
            <person name="Sorensen J.L."/>
            <person name="Fitzpatrick D.A."/>
            <person name="Frisvad J.C."/>
            <person name="Nielsen K.L."/>
        </authorList>
    </citation>
    <scope>NUCLEOTIDE SEQUENCE</scope>
    <source>
        <strain evidence="2">IBT 12815</strain>
    </source>
</reference>
<gene>
    <name evidence="2" type="ORF">N7537_004282</name>
</gene>
<dbReference type="Proteomes" id="UP001213799">
    <property type="component" value="Unassembled WGS sequence"/>
</dbReference>
<dbReference type="RefSeq" id="XP_056755087.1">
    <property type="nucleotide sequence ID" value="XM_056895339.1"/>
</dbReference>
<dbReference type="EMBL" id="JAQJAE010000002">
    <property type="protein sequence ID" value="KAJ5607663.1"/>
    <property type="molecule type" value="Genomic_DNA"/>
</dbReference>
<evidence type="ECO:0000313" key="2">
    <source>
        <dbReference type="EMBL" id="KAJ5607663.1"/>
    </source>
</evidence>
<accession>A0AAD6H638</accession>
<sequence>MATKFGTSTSSLVLRYWPKCNTPPVAARYVNSPTHPIRPKIVDLCGHRDRNTLWWRVSVSSLQQSKRVVRSWCARRVRIAIEQALRRQGLDKLGKPLVSESPLRKRNLSGTMDIYIQPSCVAQDFEAVQKDANHLISLLLKHESLRKGPIVDEPHSKGESRENWGHHAMP</sequence>
<dbReference type="GeneID" id="81585581"/>
<name>A0AAD6H638_9EURO</name>
<proteinExistence type="predicted"/>
<dbReference type="AlphaFoldDB" id="A0AAD6H638"/>
<keyword evidence="3" id="KW-1185">Reference proteome</keyword>
<organism evidence="2 3">
    <name type="scientific">Penicillium hordei</name>
    <dbReference type="NCBI Taxonomy" id="40994"/>
    <lineage>
        <taxon>Eukaryota</taxon>
        <taxon>Fungi</taxon>
        <taxon>Dikarya</taxon>
        <taxon>Ascomycota</taxon>
        <taxon>Pezizomycotina</taxon>
        <taxon>Eurotiomycetes</taxon>
        <taxon>Eurotiomycetidae</taxon>
        <taxon>Eurotiales</taxon>
        <taxon>Aspergillaceae</taxon>
        <taxon>Penicillium</taxon>
    </lineage>
</organism>
<comment type="caution">
    <text evidence="2">The sequence shown here is derived from an EMBL/GenBank/DDBJ whole genome shotgun (WGS) entry which is preliminary data.</text>
</comment>
<reference evidence="2" key="2">
    <citation type="submission" date="2023-01" db="EMBL/GenBank/DDBJ databases">
        <authorList>
            <person name="Petersen C."/>
        </authorList>
    </citation>
    <scope>NUCLEOTIDE SEQUENCE</scope>
    <source>
        <strain evidence="2">IBT 12815</strain>
    </source>
</reference>
<feature type="region of interest" description="Disordered" evidence="1">
    <location>
        <begin position="149"/>
        <end position="170"/>
    </location>
</feature>
<protein>
    <submittedName>
        <fullName evidence="2">Uncharacterized protein</fullName>
    </submittedName>
</protein>
<evidence type="ECO:0000256" key="1">
    <source>
        <dbReference type="SAM" id="MobiDB-lite"/>
    </source>
</evidence>
<evidence type="ECO:0000313" key="3">
    <source>
        <dbReference type="Proteomes" id="UP001213799"/>
    </source>
</evidence>